<dbReference type="GO" id="GO:0008168">
    <property type="term" value="F:methyltransferase activity"/>
    <property type="evidence" value="ECO:0007669"/>
    <property type="project" value="UniProtKB-KW"/>
</dbReference>
<dbReference type="AlphaFoldDB" id="Q2IKW6"/>
<evidence type="ECO:0000259" key="2">
    <source>
        <dbReference type="Pfam" id="PF13524"/>
    </source>
</evidence>
<dbReference type="SUPFAM" id="SSF48452">
    <property type="entry name" value="TPR-like"/>
    <property type="match status" value="1"/>
</dbReference>
<evidence type="ECO:0000313" key="4">
    <source>
        <dbReference type="Proteomes" id="UP000001935"/>
    </source>
</evidence>
<dbReference type="SUPFAM" id="SSF53335">
    <property type="entry name" value="S-adenosyl-L-methionine-dependent methyltransferases"/>
    <property type="match status" value="1"/>
</dbReference>
<dbReference type="InterPro" id="IPR029063">
    <property type="entry name" value="SAM-dependent_MTases_sf"/>
</dbReference>
<dbReference type="Proteomes" id="UP000001935">
    <property type="component" value="Chromosome"/>
</dbReference>
<dbReference type="OrthoDB" id="5329963at2"/>
<dbReference type="HOGENOM" id="CLU_375839_0_0_7"/>
<gene>
    <name evidence="3" type="ordered locus">Adeh_2528</name>
</gene>
<keyword evidence="3" id="KW-0808">Transferase</keyword>
<proteinExistence type="predicted"/>
<evidence type="ECO:0000259" key="1">
    <source>
        <dbReference type="Pfam" id="PF05050"/>
    </source>
</evidence>
<accession>Q2IKW6</accession>
<dbReference type="RefSeq" id="WP_011421580.1">
    <property type="nucleotide sequence ID" value="NC_007760.1"/>
</dbReference>
<dbReference type="InterPro" id="IPR006342">
    <property type="entry name" value="FkbM_mtfrase"/>
</dbReference>
<evidence type="ECO:0000313" key="3">
    <source>
        <dbReference type="EMBL" id="ABC82298.1"/>
    </source>
</evidence>
<dbReference type="InterPro" id="IPR052514">
    <property type="entry name" value="SAM-dependent_MTase"/>
</dbReference>
<feature type="domain" description="Methyltransferase FkbM" evidence="1">
    <location>
        <begin position="558"/>
        <end position="717"/>
    </location>
</feature>
<dbReference type="InterPro" id="IPR011990">
    <property type="entry name" value="TPR-like_helical_dom_sf"/>
</dbReference>
<feature type="domain" description="Spore protein YkvP/CgeB glycosyl transferase-like" evidence="2">
    <location>
        <begin position="173"/>
        <end position="283"/>
    </location>
</feature>
<dbReference type="Gene3D" id="3.40.50.150">
    <property type="entry name" value="Vaccinia Virus protein VP39"/>
    <property type="match status" value="1"/>
</dbReference>
<dbReference type="STRING" id="290397.Adeh_2528"/>
<dbReference type="GO" id="GO:0032259">
    <property type="term" value="P:methylation"/>
    <property type="evidence" value="ECO:0007669"/>
    <property type="project" value="UniProtKB-KW"/>
</dbReference>
<organism evidence="3 4">
    <name type="scientific">Anaeromyxobacter dehalogenans (strain 2CP-C)</name>
    <dbReference type="NCBI Taxonomy" id="290397"/>
    <lineage>
        <taxon>Bacteria</taxon>
        <taxon>Pseudomonadati</taxon>
        <taxon>Myxococcota</taxon>
        <taxon>Myxococcia</taxon>
        <taxon>Myxococcales</taxon>
        <taxon>Cystobacterineae</taxon>
        <taxon>Anaeromyxobacteraceae</taxon>
        <taxon>Anaeromyxobacter</taxon>
    </lineage>
</organism>
<dbReference type="Pfam" id="PF13524">
    <property type="entry name" value="Glyco_trans_1_2"/>
    <property type="match status" value="1"/>
</dbReference>
<reference evidence="3 4" key="1">
    <citation type="submission" date="2006-01" db="EMBL/GenBank/DDBJ databases">
        <title>Complete sequence of Anaeromyxobacter dehalogenans 2CP-C.</title>
        <authorList>
            <consortium name="US DOE Joint Genome Institute"/>
            <person name="Copeland A."/>
            <person name="Lucas S."/>
            <person name="Lapidus A."/>
            <person name="Barry K."/>
            <person name="Detter J.C."/>
            <person name="Glavina T."/>
            <person name="Hammon N."/>
            <person name="Israni S."/>
            <person name="Pitluck S."/>
            <person name="Brettin T."/>
            <person name="Bruce D."/>
            <person name="Han C."/>
            <person name="Tapia R."/>
            <person name="Gilna P."/>
            <person name="Kiss H."/>
            <person name="Schmutz J."/>
            <person name="Larimer F."/>
            <person name="Land M."/>
            <person name="Kyrpides N."/>
            <person name="Anderson I."/>
            <person name="Sanford R.A."/>
            <person name="Ritalahti K.M."/>
            <person name="Thomas H.S."/>
            <person name="Kirby J.R."/>
            <person name="Zhulin I.B."/>
            <person name="Loeffler F.E."/>
            <person name="Richardson P."/>
        </authorList>
    </citation>
    <scope>NUCLEOTIDE SEQUENCE [LARGE SCALE GENOMIC DNA]</scope>
    <source>
        <strain evidence="3 4">2CP-C</strain>
    </source>
</reference>
<keyword evidence="3" id="KW-0489">Methyltransferase</keyword>
<dbReference type="NCBIfam" id="TIGR01444">
    <property type="entry name" value="fkbM_fam"/>
    <property type="match status" value="1"/>
</dbReference>
<protein>
    <submittedName>
        <fullName evidence="3">Methyltransferase FkbM</fullName>
    </submittedName>
</protein>
<dbReference type="InterPro" id="IPR055259">
    <property type="entry name" value="YkvP/CgeB_Glyco_trans-like"/>
</dbReference>
<name>Q2IKW6_ANADE</name>
<dbReference type="EMBL" id="CP000251">
    <property type="protein sequence ID" value="ABC82298.1"/>
    <property type="molecule type" value="Genomic_DNA"/>
</dbReference>
<dbReference type="eggNOG" id="COG4641">
    <property type="taxonomic scope" value="Bacteria"/>
</dbReference>
<dbReference type="Pfam" id="PF05050">
    <property type="entry name" value="Methyltransf_21"/>
    <property type="match status" value="1"/>
</dbReference>
<sequence length="738" mass="78595">MRIGVVFSTLPREDTTGVHVLRALREIGCDAFHHEPLRRTPAGGIEQAGYETLPPADLYLQVDDDLAYPGPVGLGVPSAYYCIDTHRLGAPLAGGSLLRPDKARGFDHVFSAQRDGVDLLARHGIAARWLPLAYDPARQAPDPAQAKQIDWCFLGTPLGDRPRICRDLARRFPSCVFGQAYGEAALRIYQQSRIIVNLPVGNDVNMRFFEALGAGGLLVGGAAHNGEDELVEGLVQFEDPAELPALVGRWLSDGAGRAALADAQQREVAGRHTYAHRMRALLAAVEAGPPARPRPARTPADDPAALVSEAVARLEAGAPHDALRLADRAAGLDGARPQVHRARALALAGAGRPADAAGALLRELELSPGSGEAFRTYLGMLDQVADAAGVPGAAFTRAYLRVLDLASEAPAGDAGPTLEAAAHAAAAVLGRHAEFERAWGALADADSRHWMLELCAHRALGAARVPVRFDAARARALEDEVQGRLLRERGAVPASATRGASHAFQGWRLDRYDLRPAGLPLELLSTAEYVVATFFLRQYQLERAGVRVAAAEGDVVVDGGGCFGETALHFAHQVGPGGRVLSFEFLPAHLEVFRANLALNPALAGRVEIVPEALWDRSGEALPFTEHGPATHLGAAPGAAAAVARTCSVDDLVEARGLPRVDFLKLDVEGAELAALRGAERTLRRHRPKLAIAAYHRPEDLGALPAWIDGLRLGYRLYLDHFTPGAWETIAFAAPAAA</sequence>
<dbReference type="Gene3D" id="1.25.40.10">
    <property type="entry name" value="Tetratricopeptide repeat domain"/>
    <property type="match status" value="1"/>
</dbReference>
<dbReference type="PANTHER" id="PTHR34203">
    <property type="entry name" value="METHYLTRANSFERASE, FKBM FAMILY PROTEIN"/>
    <property type="match status" value="1"/>
</dbReference>
<dbReference type="KEGG" id="ade:Adeh_2528"/>
<dbReference type="PANTHER" id="PTHR34203:SF15">
    <property type="entry name" value="SLL1173 PROTEIN"/>
    <property type="match status" value="1"/>
</dbReference>